<reference evidence="2" key="1">
    <citation type="submission" date="2018-07" db="EMBL/GenBank/DDBJ databases">
        <authorList>
            <person name="Quirk P.G."/>
            <person name="Krulwich T.A."/>
        </authorList>
    </citation>
    <scope>NUCLEOTIDE SEQUENCE</scope>
</reference>
<protein>
    <recommendedName>
        <fullName evidence="3">HEAT repeat domain-containing protein</fullName>
    </recommendedName>
</protein>
<dbReference type="AlphaFoldDB" id="A0A380TGP3"/>
<dbReference type="InterPro" id="IPR011989">
    <property type="entry name" value="ARM-like"/>
</dbReference>
<evidence type="ECO:0008006" key="3">
    <source>
        <dbReference type="Google" id="ProtNLM"/>
    </source>
</evidence>
<name>A0A380TGP3_9ZZZZ</name>
<dbReference type="Pfam" id="PF13646">
    <property type="entry name" value="HEAT_2"/>
    <property type="match status" value="2"/>
</dbReference>
<gene>
    <name evidence="2" type="ORF">DF3PB_4430004</name>
</gene>
<organism evidence="2">
    <name type="scientific">metagenome</name>
    <dbReference type="NCBI Taxonomy" id="256318"/>
    <lineage>
        <taxon>unclassified sequences</taxon>
        <taxon>metagenomes</taxon>
    </lineage>
</organism>
<feature type="region of interest" description="Disordered" evidence="1">
    <location>
        <begin position="118"/>
        <end position="181"/>
    </location>
</feature>
<dbReference type="Gene3D" id="1.25.10.10">
    <property type="entry name" value="Leucine-rich Repeat Variant"/>
    <property type="match status" value="2"/>
</dbReference>
<dbReference type="EMBL" id="UIDG01000383">
    <property type="protein sequence ID" value="SUS07476.1"/>
    <property type="molecule type" value="Genomic_DNA"/>
</dbReference>
<proteinExistence type="predicted"/>
<accession>A0A380TGP3</accession>
<dbReference type="InterPro" id="IPR016024">
    <property type="entry name" value="ARM-type_fold"/>
</dbReference>
<sequence>MPFILSLLCSPADAAQPKAAPPSHSTVQVSDGRLSVHAKDVPLVSLLDEVRRQTGVSFVGVAGLRAPISVDFTERPLPEALREILKRVNHVLLWTTGSRHSPQVSRVVVLASVSSAAGSEGRGDAVSAPKPRSSDRASTRALTQLASDSDASARRWALQSLSGRTDPDTIGAARGALDDPDPQVREQALSALAHTEGVALRDIENVLAREKVADVRIAAIRLMGEMTDEGRTEMLARLVRDRDPAVRIAVVEAMSRQDHPMANDILRRAAQDTEPSVRMAALSAIAYDVPGESARTTVERALKDGDANVRAMAEELIDSLQDMDDADERG</sequence>
<evidence type="ECO:0000256" key="1">
    <source>
        <dbReference type="SAM" id="MobiDB-lite"/>
    </source>
</evidence>
<evidence type="ECO:0000313" key="2">
    <source>
        <dbReference type="EMBL" id="SUS07476.1"/>
    </source>
</evidence>
<dbReference type="SUPFAM" id="SSF48371">
    <property type="entry name" value="ARM repeat"/>
    <property type="match status" value="1"/>
</dbReference>